<dbReference type="OrthoDB" id="119655at2759"/>
<evidence type="ECO:0000313" key="2">
    <source>
        <dbReference type="EMBL" id="ETV89782.1"/>
    </source>
</evidence>
<feature type="region of interest" description="Disordered" evidence="1">
    <location>
        <begin position="175"/>
        <end position="198"/>
    </location>
</feature>
<protein>
    <submittedName>
        <fullName evidence="2">Uncharacterized protein</fullName>
    </submittedName>
</protein>
<accession>A0A024T8T9</accession>
<dbReference type="VEuPathDB" id="FungiDB:H310_15389"/>
<organism evidence="2">
    <name type="scientific">Aphanomyces invadans</name>
    <dbReference type="NCBI Taxonomy" id="157072"/>
    <lineage>
        <taxon>Eukaryota</taxon>
        <taxon>Sar</taxon>
        <taxon>Stramenopiles</taxon>
        <taxon>Oomycota</taxon>
        <taxon>Saprolegniomycetes</taxon>
        <taxon>Saprolegniales</taxon>
        <taxon>Verrucalvaceae</taxon>
        <taxon>Aphanomyces</taxon>
    </lineage>
</organism>
<reference evidence="2" key="1">
    <citation type="submission" date="2013-12" db="EMBL/GenBank/DDBJ databases">
        <title>The Genome Sequence of Aphanomyces invadans NJM9701.</title>
        <authorList>
            <consortium name="The Broad Institute Genomics Platform"/>
            <person name="Russ C."/>
            <person name="Tyler B."/>
            <person name="van West P."/>
            <person name="Dieguez-Uribeondo J."/>
            <person name="Young S.K."/>
            <person name="Zeng Q."/>
            <person name="Gargeya S."/>
            <person name="Fitzgerald M."/>
            <person name="Abouelleil A."/>
            <person name="Alvarado L."/>
            <person name="Chapman S.B."/>
            <person name="Gainer-Dewar J."/>
            <person name="Goldberg J."/>
            <person name="Griggs A."/>
            <person name="Gujja S."/>
            <person name="Hansen M."/>
            <person name="Howarth C."/>
            <person name="Imamovic A."/>
            <person name="Ireland A."/>
            <person name="Larimer J."/>
            <person name="McCowan C."/>
            <person name="Murphy C."/>
            <person name="Pearson M."/>
            <person name="Poon T.W."/>
            <person name="Priest M."/>
            <person name="Roberts A."/>
            <person name="Saif S."/>
            <person name="Shea T."/>
            <person name="Sykes S."/>
            <person name="Wortman J."/>
            <person name="Nusbaum C."/>
            <person name="Birren B."/>
        </authorList>
    </citation>
    <scope>NUCLEOTIDE SEQUENCE [LARGE SCALE GENOMIC DNA]</scope>
    <source>
        <strain evidence="2">NJM9701</strain>
    </source>
</reference>
<dbReference type="EMBL" id="KI914376">
    <property type="protein sequence ID" value="ETV89782.1"/>
    <property type="molecule type" value="Genomic_DNA"/>
</dbReference>
<proteinExistence type="predicted"/>
<name>A0A024T8T9_9STRA</name>
<dbReference type="AlphaFoldDB" id="A0A024T8T9"/>
<evidence type="ECO:0000256" key="1">
    <source>
        <dbReference type="SAM" id="MobiDB-lite"/>
    </source>
</evidence>
<dbReference type="RefSeq" id="XP_008881586.1">
    <property type="nucleotide sequence ID" value="XM_008883364.1"/>
</dbReference>
<gene>
    <name evidence="2" type="ORF">H310_15389</name>
</gene>
<dbReference type="GeneID" id="20092439"/>
<sequence>MDNKTQTFLKCMHCTRAFESGNPNAGEPADIRTEENAMEAHLRKCMFAPLRDTAPSYSQSFINETFSPTIHARYIAPPIINDQKDQFQRLILEFMAENSLPASFVETRKFKRQDDDLDVHEPMDSDADVVEPEERGDHILFECSQILSSGSGANQLDDDSQVEEILDHGQIRPSWPKENVPNWPQEPTAAKLKGLRGI</sequence>